<sequence>MAEWEPRVRLFGLVVLAVVPCLVGCGLLFTFVGEYAGVGVVQRLAIGAALVVALSAIAVCRRRPPEGHVRTAVRGAFFASYAAVAVAAALTTRNENWEILSIPIYFMLIFSLHALYERCIRRFETFGK</sequence>
<feature type="transmembrane region" description="Helical" evidence="1">
    <location>
        <begin position="97"/>
        <end position="116"/>
    </location>
</feature>
<proteinExistence type="predicted"/>
<keyword evidence="3" id="KW-1185">Reference proteome</keyword>
<dbReference type="OrthoDB" id="4550653at2"/>
<feature type="transmembrane region" description="Helical" evidence="1">
    <location>
        <begin position="72"/>
        <end position="91"/>
    </location>
</feature>
<keyword evidence="1" id="KW-0812">Transmembrane</keyword>
<gene>
    <name evidence="2" type="ORF">DFR70_104686</name>
</gene>
<dbReference type="EMBL" id="QJKF01000004">
    <property type="protein sequence ID" value="PXX65621.1"/>
    <property type="molecule type" value="Genomic_DNA"/>
</dbReference>
<evidence type="ECO:0000313" key="2">
    <source>
        <dbReference type="EMBL" id="PXX65621.1"/>
    </source>
</evidence>
<name>A0A318K2W1_9NOCA</name>
<feature type="transmembrane region" description="Helical" evidence="1">
    <location>
        <begin position="44"/>
        <end position="60"/>
    </location>
</feature>
<dbReference type="RefSeq" id="WP_040740143.1">
    <property type="nucleotide sequence ID" value="NZ_QJKF01000004.1"/>
</dbReference>
<reference evidence="2 3" key="1">
    <citation type="submission" date="2018-05" db="EMBL/GenBank/DDBJ databases">
        <title>Genomic Encyclopedia of Type Strains, Phase IV (KMG-IV): sequencing the most valuable type-strain genomes for metagenomic binning, comparative biology and taxonomic classification.</title>
        <authorList>
            <person name="Goeker M."/>
        </authorList>
    </citation>
    <scope>NUCLEOTIDE SEQUENCE [LARGE SCALE GENOMIC DNA]</scope>
    <source>
        <strain evidence="2 3">DSM 44704</strain>
    </source>
</reference>
<accession>A0A318K2W1</accession>
<keyword evidence="1" id="KW-0472">Membrane</keyword>
<feature type="transmembrane region" description="Helical" evidence="1">
    <location>
        <begin position="12"/>
        <end position="32"/>
    </location>
</feature>
<evidence type="ECO:0000313" key="3">
    <source>
        <dbReference type="Proteomes" id="UP000247569"/>
    </source>
</evidence>
<dbReference type="Proteomes" id="UP000247569">
    <property type="component" value="Unassembled WGS sequence"/>
</dbReference>
<protein>
    <submittedName>
        <fullName evidence="2">Uncharacterized protein</fullName>
    </submittedName>
</protein>
<comment type="caution">
    <text evidence="2">The sequence shown here is derived from an EMBL/GenBank/DDBJ whole genome shotgun (WGS) entry which is preliminary data.</text>
</comment>
<keyword evidence="1" id="KW-1133">Transmembrane helix</keyword>
<evidence type="ECO:0000256" key="1">
    <source>
        <dbReference type="SAM" id="Phobius"/>
    </source>
</evidence>
<dbReference type="AlphaFoldDB" id="A0A318K2W1"/>
<organism evidence="2 3">
    <name type="scientific">Nocardia tenerifensis</name>
    <dbReference type="NCBI Taxonomy" id="228006"/>
    <lineage>
        <taxon>Bacteria</taxon>
        <taxon>Bacillati</taxon>
        <taxon>Actinomycetota</taxon>
        <taxon>Actinomycetes</taxon>
        <taxon>Mycobacteriales</taxon>
        <taxon>Nocardiaceae</taxon>
        <taxon>Nocardia</taxon>
    </lineage>
</organism>